<evidence type="ECO:0000313" key="13">
    <source>
        <dbReference type="EMBL" id="KAF5313010.1"/>
    </source>
</evidence>
<dbReference type="InterPro" id="IPR041684">
    <property type="entry name" value="Znf-PHD-like"/>
</dbReference>
<keyword evidence="6" id="KW-0539">Nucleus</keyword>
<evidence type="ECO:0000259" key="10">
    <source>
        <dbReference type="PROSITE" id="PS50142"/>
    </source>
</evidence>
<dbReference type="InterPro" id="IPR000330">
    <property type="entry name" value="SNF2_N"/>
</dbReference>
<dbReference type="PROSITE" id="PS51192">
    <property type="entry name" value="HELICASE_ATP_BIND_1"/>
    <property type="match status" value="1"/>
</dbReference>
<dbReference type="OrthoDB" id="5857104at2759"/>
<dbReference type="Gene3D" id="3.40.50.300">
    <property type="entry name" value="P-loop containing nucleotide triphosphate hydrolases"/>
    <property type="match status" value="1"/>
</dbReference>
<accession>A0A8H5AXQ9</accession>
<dbReference type="InterPro" id="IPR016197">
    <property type="entry name" value="Chromo-like_dom_sf"/>
</dbReference>
<feature type="domain" description="RNase III" evidence="10">
    <location>
        <begin position="1587"/>
        <end position="1704"/>
    </location>
</feature>
<keyword evidence="2" id="KW-0547">Nucleotide-binding</keyword>
<dbReference type="PANTHER" id="PTHR45623:SF17">
    <property type="entry name" value="CHROMODOMAIN-HELICASE-DNA-BINDING PROTEIN 3-RELATED"/>
    <property type="match status" value="1"/>
</dbReference>
<dbReference type="SMART" id="SM00358">
    <property type="entry name" value="DSRM"/>
    <property type="match status" value="1"/>
</dbReference>
<feature type="compositionally biased region" description="Polar residues" evidence="8">
    <location>
        <begin position="1360"/>
        <end position="1371"/>
    </location>
</feature>
<comment type="caution">
    <text evidence="13">The sequence shown here is derived from an EMBL/GenBank/DDBJ whole genome shotgun (WGS) entry which is preliminary data.</text>
</comment>
<dbReference type="InterPro" id="IPR027417">
    <property type="entry name" value="P-loop_NTPase"/>
</dbReference>
<dbReference type="CDD" id="cd18793">
    <property type="entry name" value="SF2_C_SNF"/>
    <property type="match status" value="1"/>
</dbReference>
<gene>
    <name evidence="13" type="ORF">D9619_002896</name>
</gene>
<dbReference type="PROSITE" id="PS50137">
    <property type="entry name" value="DS_RBD"/>
    <property type="match status" value="1"/>
</dbReference>
<feature type="region of interest" description="Disordered" evidence="8">
    <location>
        <begin position="1358"/>
        <end position="1430"/>
    </location>
</feature>
<dbReference type="SUPFAM" id="SSF54768">
    <property type="entry name" value="dsRNA-binding domain-like"/>
    <property type="match status" value="1"/>
</dbReference>
<dbReference type="SUPFAM" id="SSF69065">
    <property type="entry name" value="RNase III domain-like"/>
    <property type="match status" value="1"/>
</dbReference>
<evidence type="ECO:0008006" key="15">
    <source>
        <dbReference type="Google" id="ProtNLM"/>
    </source>
</evidence>
<dbReference type="GO" id="GO:0000785">
    <property type="term" value="C:chromatin"/>
    <property type="evidence" value="ECO:0007669"/>
    <property type="project" value="TreeGrafter"/>
</dbReference>
<dbReference type="GO" id="GO:0140658">
    <property type="term" value="F:ATP-dependent chromatin remodeler activity"/>
    <property type="evidence" value="ECO:0007669"/>
    <property type="project" value="TreeGrafter"/>
</dbReference>
<feature type="compositionally biased region" description="Low complexity" evidence="8">
    <location>
        <begin position="119"/>
        <end position="133"/>
    </location>
</feature>
<feature type="region of interest" description="Disordered" evidence="8">
    <location>
        <begin position="86"/>
        <end position="216"/>
    </location>
</feature>
<dbReference type="InterPro" id="IPR056616">
    <property type="entry name" value="Chromo_MIT1"/>
</dbReference>
<dbReference type="GO" id="GO:0006396">
    <property type="term" value="P:RNA processing"/>
    <property type="evidence" value="ECO:0007669"/>
    <property type="project" value="InterPro"/>
</dbReference>
<organism evidence="13 14">
    <name type="scientific">Psilocybe cf. subviscida</name>
    <dbReference type="NCBI Taxonomy" id="2480587"/>
    <lineage>
        <taxon>Eukaryota</taxon>
        <taxon>Fungi</taxon>
        <taxon>Dikarya</taxon>
        <taxon>Basidiomycota</taxon>
        <taxon>Agaricomycotina</taxon>
        <taxon>Agaricomycetes</taxon>
        <taxon>Agaricomycetidae</taxon>
        <taxon>Agaricales</taxon>
        <taxon>Agaricineae</taxon>
        <taxon>Strophariaceae</taxon>
        <taxon>Psilocybe</taxon>
    </lineage>
</organism>
<dbReference type="InterPro" id="IPR014001">
    <property type="entry name" value="Helicase_ATP-bd"/>
</dbReference>
<feature type="compositionally biased region" description="Basic residues" evidence="8">
    <location>
        <begin position="234"/>
        <end position="246"/>
    </location>
</feature>
<evidence type="ECO:0000256" key="5">
    <source>
        <dbReference type="ARBA" id="ARBA00022884"/>
    </source>
</evidence>
<dbReference type="InterPro" id="IPR036389">
    <property type="entry name" value="RNase_III_sf"/>
</dbReference>
<dbReference type="Proteomes" id="UP000567179">
    <property type="component" value="Unassembled WGS sequence"/>
</dbReference>
<evidence type="ECO:0000256" key="8">
    <source>
        <dbReference type="SAM" id="MobiDB-lite"/>
    </source>
</evidence>
<feature type="domain" description="DRBM" evidence="9">
    <location>
        <begin position="1780"/>
        <end position="1850"/>
    </location>
</feature>
<evidence type="ECO:0000256" key="4">
    <source>
        <dbReference type="ARBA" id="ARBA00022840"/>
    </source>
</evidence>
<dbReference type="PROSITE" id="PS50142">
    <property type="entry name" value="RNASE_3_2"/>
    <property type="match status" value="1"/>
</dbReference>
<evidence type="ECO:0000259" key="9">
    <source>
        <dbReference type="PROSITE" id="PS50137"/>
    </source>
</evidence>
<dbReference type="Pfam" id="PF00271">
    <property type="entry name" value="Helicase_C"/>
    <property type="match status" value="1"/>
</dbReference>
<evidence type="ECO:0000259" key="12">
    <source>
        <dbReference type="PROSITE" id="PS51194"/>
    </source>
</evidence>
<reference evidence="13 14" key="1">
    <citation type="journal article" date="2020" name="ISME J.">
        <title>Uncovering the hidden diversity of litter-decomposition mechanisms in mushroom-forming fungi.</title>
        <authorList>
            <person name="Floudas D."/>
            <person name="Bentzer J."/>
            <person name="Ahren D."/>
            <person name="Johansson T."/>
            <person name="Persson P."/>
            <person name="Tunlid A."/>
        </authorList>
    </citation>
    <scope>NUCLEOTIDE SEQUENCE [LARGE SCALE GENOMIC DNA]</scope>
    <source>
        <strain evidence="13 14">CBS 101986</strain>
    </source>
</reference>
<dbReference type="InterPro" id="IPR038718">
    <property type="entry name" value="SNF2-like_sf"/>
</dbReference>
<dbReference type="Pfam" id="PF15446">
    <property type="entry name" value="zf-PHD-like"/>
    <property type="match status" value="1"/>
</dbReference>
<evidence type="ECO:0000256" key="1">
    <source>
        <dbReference type="ARBA" id="ARBA00004123"/>
    </source>
</evidence>
<dbReference type="InterPro" id="IPR014720">
    <property type="entry name" value="dsRBD_dom"/>
</dbReference>
<evidence type="ECO:0000259" key="11">
    <source>
        <dbReference type="PROSITE" id="PS51192"/>
    </source>
</evidence>
<dbReference type="GO" id="GO:0003677">
    <property type="term" value="F:DNA binding"/>
    <property type="evidence" value="ECO:0007669"/>
    <property type="project" value="TreeGrafter"/>
</dbReference>
<dbReference type="EMBL" id="JAACJJ010000056">
    <property type="protein sequence ID" value="KAF5313010.1"/>
    <property type="molecule type" value="Genomic_DNA"/>
</dbReference>
<keyword evidence="3" id="KW-0378">Hydrolase</keyword>
<evidence type="ECO:0000256" key="2">
    <source>
        <dbReference type="ARBA" id="ARBA00022741"/>
    </source>
</evidence>
<dbReference type="Pfam" id="PF23615">
    <property type="entry name" value="Chromo_MIT1"/>
    <property type="match status" value="1"/>
</dbReference>
<dbReference type="GO" id="GO:0005634">
    <property type="term" value="C:nucleus"/>
    <property type="evidence" value="ECO:0007669"/>
    <property type="project" value="UniProtKB-SubCell"/>
</dbReference>
<dbReference type="InterPro" id="IPR001650">
    <property type="entry name" value="Helicase_C-like"/>
</dbReference>
<dbReference type="Gene3D" id="3.40.50.10810">
    <property type="entry name" value="Tandem AAA-ATPase domain"/>
    <property type="match status" value="1"/>
</dbReference>
<dbReference type="Pfam" id="PF00176">
    <property type="entry name" value="SNF2-rel_dom"/>
    <property type="match status" value="1"/>
</dbReference>
<dbReference type="SUPFAM" id="SSF54160">
    <property type="entry name" value="Chromo domain-like"/>
    <property type="match status" value="1"/>
</dbReference>
<dbReference type="GO" id="GO:0031047">
    <property type="term" value="P:regulatory ncRNA-mediated gene silencing"/>
    <property type="evidence" value="ECO:0007669"/>
    <property type="project" value="UniProtKB-ARBA"/>
</dbReference>
<dbReference type="GO" id="GO:0003723">
    <property type="term" value="F:RNA binding"/>
    <property type="evidence" value="ECO:0007669"/>
    <property type="project" value="UniProtKB-UniRule"/>
</dbReference>
<keyword evidence="4" id="KW-0067">ATP-binding</keyword>
<name>A0A8H5AXQ9_9AGAR</name>
<dbReference type="SUPFAM" id="SSF52540">
    <property type="entry name" value="P-loop containing nucleoside triphosphate hydrolases"/>
    <property type="match status" value="2"/>
</dbReference>
<dbReference type="SMART" id="SM00487">
    <property type="entry name" value="DEXDc"/>
    <property type="match status" value="1"/>
</dbReference>
<feature type="compositionally biased region" description="Polar residues" evidence="8">
    <location>
        <begin position="195"/>
        <end position="205"/>
    </location>
</feature>
<evidence type="ECO:0000313" key="14">
    <source>
        <dbReference type="Proteomes" id="UP000567179"/>
    </source>
</evidence>
<feature type="compositionally biased region" description="Basic and acidic residues" evidence="8">
    <location>
        <begin position="598"/>
        <end position="609"/>
    </location>
</feature>
<evidence type="ECO:0000256" key="3">
    <source>
        <dbReference type="ARBA" id="ARBA00022801"/>
    </source>
</evidence>
<keyword evidence="14" id="KW-1185">Reference proteome</keyword>
<feature type="region of interest" description="Disordered" evidence="8">
    <location>
        <begin position="585"/>
        <end position="613"/>
    </location>
</feature>
<protein>
    <recommendedName>
        <fullName evidence="15">Chromatin remodeling factor mit1</fullName>
    </recommendedName>
</protein>
<dbReference type="GO" id="GO:0042393">
    <property type="term" value="F:histone binding"/>
    <property type="evidence" value="ECO:0007669"/>
    <property type="project" value="TreeGrafter"/>
</dbReference>
<evidence type="ECO:0000256" key="7">
    <source>
        <dbReference type="PROSITE-ProRule" id="PRU00266"/>
    </source>
</evidence>
<proteinExistence type="predicted"/>
<feature type="region of interest" description="Disordered" evidence="8">
    <location>
        <begin position="227"/>
        <end position="246"/>
    </location>
</feature>
<dbReference type="SMART" id="SM00535">
    <property type="entry name" value="RIBOc"/>
    <property type="match status" value="1"/>
</dbReference>
<dbReference type="GO" id="GO:0003682">
    <property type="term" value="F:chromatin binding"/>
    <property type="evidence" value="ECO:0007669"/>
    <property type="project" value="TreeGrafter"/>
</dbReference>
<dbReference type="PANTHER" id="PTHR45623">
    <property type="entry name" value="CHROMODOMAIN-HELICASE-DNA-BINDING PROTEIN 3-RELATED-RELATED"/>
    <property type="match status" value="1"/>
</dbReference>
<feature type="compositionally biased region" description="Low complexity" evidence="8">
    <location>
        <begin position="1400"/>
        <end position="1415"/>
    </location>
</feature>
<feature type="compositionally biased region" description="Acidic residues" evidence="8">
    <location>
        <begin position="136"/>
        <end position="159"/>
    </location>
</feature>
<dbReference type="PROSITE" id="PS51194">
    <property type="entry name" value="HELICASE_CTER"/>
    <property type="match status" value="1"/>
</dbReference>
<comment type="subcellular location">
    <subcellularLocation>
        <location evidence="1">Nucleus</location>
    </subcellularLocation>
</comment>
<sequence>MPNPEPRFYVSPPLLPSAQKKQYVPAKDVQSLKEGARVDEVIGEYHDEEKGLFYFARYAGGIAHKFHAAEFERKYDALVKAYGAKKSSGTLPKFDPNATYVHPLSRPKAKHSKQDGRSSRSSRVSQSVETESVPASDEEESSDNEDEEEDEEYEEDEEEARTPPRSVRPTTRKELPYSPKKTRSRRVAVIESDSEASGKSSANHQSLRRSTRARKAAEIVLVSDDDSDGEYTTRARKVKVQPARKKHAVKSVQPMYGHFRDISTLDEDPFSDDEDNEVLRLHRKVCEKCYQSPAHVLLEQYRKKLKRKGKKKKRGTDDEFEESTDEESFTGLGGWVQCLKCAVSAHWRCLAPTQREEVLRAARERDQQAIQPISDPDTARPVNVRRELKYDQITEFLCGACSRGGICIGCSEDVSLPIGDRAQNHEGAASNPNDPIDPTTGSMLVDSPQTVHSLSRQLLFRCLTCKRPSHYHHLPVHGAAEGEEHDLDDIALHYQRRWLCADCLSYTYGLDKIIAWRPYPPTAIEKYSIDERPNYKAVLPREYLVKWENRSYRRLDWVPHMWLLSTSSAKLKNFIGGGTKVELLKEADDDDEDSESNFLRDRPEKEAEGLRSPSVKDVVSLFDPLPDAEKHIPRSWKTVDRVLDVVMWIPDEYLSPASKGKIRRDKNTSTNEAKRHAMTLASEKGEEPSKSFTWTADQWEEEEGSLTQDNEGMVAWAFIKWEGLGYDECSWDAPPQSDEPGYDAYKRAFERYIASKKVFILKQPKKYWDAFDHRKEDEYRKQHILKKAEDLVDGFNWLCNNWWNHQHCILADEMGLGKTVQIVTFLGNIISNWNALPALVVVPNSTITNWVREFERWAPNLRVVPFNGEKAARDILKDYELFHNTVTSDKTKAKFHVLITTYETLTIAKDFTTVFKNQPRWEVLVVDEGQRLKSDSSLLFRKLNELNTAHRIIMTGTPLNNNIRELFNLMNFLDPDEWNDLPALEKEHEILSEELIKQLHTRLRPYFLRRIKSEVLDLPPKNEVIVPVSMAPLQREVYKSILTHNLNILNGLAQPGAGTSGPAKSRINNVLMQLRKCLQHPYLYAEDIEPRDLGPSQTHAKLIDGSAKLRFLKALLPKLKERGHRVLLFSQFVIALNIVEDFLNGEGYKFLRLDGNTKGTVRQKMMDEYNKPGSEYFIFLLTTRAGGVGINLFSADTVIIFDPDFNPHQDLQAIARAYRYGQQKTCLVFKLMVKESAEERIMQIGKKKLVLDHLIVQKMDDNDENGGQDVQSILTYGAQALFESDEGSREIHYSDQDIIRLLEKTEKEAVKETSKAGGGLSFSFAKIWAADKDSLEEIVEEDQKDSWAQTLAKISEETAKQQAMQMAQSGRGSRRKAADIAKSKINGDARMTDTPKIKIKAAQKAAGSDDSAYSGSDHDDSSIDDDSDHAMKDDDFVVLNSDPKKRKGNNSKRKLSGLAYDYPYEYGPCGLCKETHSAGDCKLVEDSAHLAEFREMLVLNADDEPWEDRPSPLALTTLTTNASFLFLATLWRNELDVLMNSSLPIGNTLFAGANSNPTSLKRTRSSGLVSRKFDPSHAPSLPQLNGDLILQVFTHRSLRRPHVSPKDYGDNEKLSQLGQSVLEMAITHNLFSKRPLIHVSKLSKCRQYLLSCGMIEDWVAFYGLVSKVRCHREEIHHLFYAYVGGVYVSSGPRALNEWLSALLGQELESVWEHIDISDSPHTHFTPPSKKVKSEYESPSIPNGAHFHLPQPPTYPQLNAVQPIATPKPHFVPNPMAPAQPTLPFLPLFNQAAMQRRVNVAYQADFSGPSHAGRWAVKCIVNGFCKGEGTGNSKQAAKEEAARNAYYSMGWT</sequence>
<keyword evidence="5 7" id="KW-0694">RNA-binding</keyword>
<dbReference type="GO" id="GO:0004525">
    <property type="term" value="F:ribonuclease III activity"/>
    <property type="evidence" value="ECO:0007669"/>
    <property type="project" value="InterPro"/>
</dbReference>
<feature type="domain" description="Helicase ATP-binding" evidence="11">
    <location>
        <begin position="799"/>
        <end position="976"/>
    </location>
</feature>
<feature type="domain" description="Helicase C-terminal" evidence="12">
    <location>
        <begin position="1111"/>
        <end position="1262"/>
    </location>
</feature>
<dbReference type="InterPro" id="IPR049730">
    <property type="entry name" value="SNF2/RAD54-like_C"/>
</dbReference>
<evidence type="ECO:0000256" key="6">
    <source>
        <dbReference type="ARBA" id="ARBA00023242"/>
    </source>
</evidence>
<dbReference type="GO" id="GO:0005524">
    <property type="term" value="F:ATP binding"/>
    <property type="evidence" value="ECO:0007669"/>
    <property type="project" value="UniProtKB-KW"/>
</dbReference>
<dbReference type="CDD" id="cd00593">
    <property type="entry name" value="RIBOc"/>
    <property type="match status" value="1"/>
</dbReference>
<dbReference type="InterPro" id="IPR000999">
    <property type="entry name" value="RNase_III_dom"/>
</dbReference>
<dbReference type="GO" id="GO:0016887">
    <property type="term" value="F:ATP hydrolysis activity"/>
    <property type="evidence" value="ECO:0007669"/>
    <property type="project" value="TreeGrafter"/>
</dbReference>
<dbReference type="Gene3D" id="1.10.1520.10">
    <property type="entry name" value="Ribonuclease III domain"/>
    <property type="match status" value="1"/>
</dbReference>
<feature type="compositionally biased region" description="Basic and acidic residues" evidence="8">
    <location>
        <begin position="1376"/>
        <end position="1396"/>
    </location>
</feature>
<dbReference type="SMART" id="SM00490">
    <property type="entry name" value="HELICc"/>
    <property type="match status" value="1"/>
</dbReference>
<dbReference type="Gene3D" id="3.30.160.20">
    <property type="match status" value="1"/>
</dbReference>